<comment type="subcellular location">
    <subcellularLocation>
        <location evidence="1">Nucleus</location>
    </subcellularLocation>
</comment>
<sequence>MTSRAADLFTLYDRNQEATLYVGNVDPQVDEELMWEFFVQVGPVKHVHIPRDKVTGHHQGYGFVEFETEDDADYAIRILNFVKLYNKPLRCNKASRDKQTFEVGANLFIGNLDKDVDDKLLHDTFASFGNIVSAKVVRDQDSADGKTYAFVSYDSFEASDAALAAMNGQFLSNKPIHVSYAYKKDTKGERHGSAAERLIAANRPHEFLTQMGLTQGGVTAPQVVQPPPIYPPPIATLPMGMPPIIPQPPGPVINGVAYSQPGIMPPPAMPPVPGAAGYPPTVLPPPPMYR</sequence>
<proteinExistence type="inferred from homology"/>
<dbReference type="AlphaFoldDB" id="A0AAD8PG11"/>
<comment type="similarity">
    <text evidence="2">Belongs to the SF3B4 family.</text>
</comment>
<keyword evidence="5" id="KW-0539">Nucleus</keyword>
<keyword evidence="9" id="KW-1185">Reference proteome</keyword>
<evidence type="ECO:0000259" key="7">
    <source>
        <dbReference type="PROSITE" id="PS50102"/>
    </source>
</evidence>
<evidence type="ECO:0000313" key="9">
    <source>
        <dbReference type="Proteomes" id="UP001230268"/>
    </source>
</evidence>
<dbReference type="Pfam" id="PF00076">
    <property type="entry name" value="RRM_1"/>
    <property type="match status" value="2"/>
</dbReference>
<dbReference type="GO" id="GO:0097525">
    <property type="term" value="C:spliceosomal snRNP complex"/>
    <property type="evidence" value="ECO:0007669"/>
    <property type="project" value="UniProtKB-ARBA"/>
</dbReference>
<dbReference type="PANTHER" id="PTHR48030">
    <property type="entry name" value="SPLICING FACTOR 3B SUBUNIT 4"/>
    <property type="match status" value="1"/>
</dbReference>
<dbReference type="FunFam" id="3.30.70.330:FF:000505">
    <property type="entry name" value="Splicing factor 3B subunit 4"/>
    <property type="match status" value="1"/>
</dbReference>
<evidence type="ECO:0000256" key="4">
    <source>
        <dbReference type="ARBA" id="ARBA00022884"/>
    </source>
</evidence>
<dbReference type="FunFam" id="3.30.70.330:FF:000895">
    <property type="entry name" value="Hsh49p"/>
    <property type="match status" value="1"/>
</dbReference>
<gene>
    <name evidence="8" type="ORF">BgAZ_104940</name>
</gene>
<dbReference type="Proteomes" id="UP001230268">
    <property type="component" value="Unassembled WGS sequence"/>
</dbReference>
<feature type="domain" description="RRM" evidence="7">
    <location>
        <begin position="18"/>
        <end position="96"/>
    </location>
</feature>
<name>A0AAD8PG11_BABGI</name>
<dbReference type="InterPro" id="IPR052084">
    <property type="entry name" value="SF3B4_spliceosome_assoc"/>
</dbReference>
<dbReference type="GO" id="GO:0071011">
    <property type="term" value="C:precatalytic spliceosome"/>
    <property type="evidence" value="ECO:0007669"/>
    <property type="project" value="TreeGrafter"/>
</dbReference>
<accession>A0AAD8PG11</accession>
<evidence type="ECO:0000256" key="5">
    <source>
        <dbReference type="ARBA" id="ARBA00023242"/>
    </source>
</evidence>
<dbReference type="GO" id="GO:0003723">
    <property type="term" value="F:RNA binding"/>
    <property type="evidence" value="ECO:0007669"/>
    <property type="project" value="UniProtKB-UniRule"/>
</dbReference>
<keyword evidence="4 6" id="KW-0694">RNA-binding</keyword>
<keyword evidence="3" id="KW-0677">Repeat</keyword>
<evidence type="ECO:0000256" key="2">
    <source>
        <dbReference type="ARBA" id="ARBA00008363"/>
    </source>
</evidence>
<protein>
    <submittedName>
        <fullName evidence="8">Splicing factor 3B subunit 4</fullName>
    </submittedName>
</protein>
<evidence type="ECO:0000256" key="6">
    <source>
        <dbReference type="PROSITE-ProRule" id="PRU00176"/>
    </source>
</evidence>
<dbReference type="PROSITE" id="PS50102">
    <property type="entry name" value="RRM"/>
    <property type="match status" value="2"/>
</dbReference>
<dbReference type="GO" id="GO:0000398">
    <property type="term" value="P:mRNA splicing, via spliceosome"/>
    <property type="evidence" value="ECO:0007669"/>
    <property type="project" value="UniProtKB-ARBA"/>
</dbReference>
<comment type="caution">
    <text evidence="8">The sequence shown here is derived from an EMBL/GenBank/DDBJ whole genome shotgun (WGS) entry which is preliminary data.</text>
</comment>
<dbReference type="InterPro" id="IPR000504">
    <property type="entry name" value="RRM_dom"/>
</dbReference>
<feature type="domain" description="RRM" evidence="7">
    <location>
        <begin position="105"/>
        <end position="183"/>
    </location>
</feature>
<dbReference type="InterPro" id="IPR012677">
    <property type="entry name" value="Nucleotide-bd_a/b_plait_sf"/>
</dbReference>
<evidence type="ECO:0000256" key="3">
    <source>
        <dbReference type="ARBA" id="ARBA00022737"/>
    </source>
</evidence>
<organism evidence="8 9">
    <name type="scientific">Babesia gibsoni</name>
    <dbReference type="NCBI Taxonomy" id="33632"/>
    <lineage>
        <taxon>Eukaryota</taxon>
        <taxon>Sar</taxon>
        <taxon>Alveolata</taxon>
        <taxon>Apicomplexa</taxon>
        <taxon>Aconoidasida</taxon>
        <taxon>Piroplasmida</taxon>
        <taxon>Babesiidae</taxon>
        <taxon>Babesia</taxon>
    </lineage>
</organism>
<dbReference type="Gene3D" id="3.30.70.330">
    <property type="match status" value="2"/>
</dbReference>
<dbReference type="InterPro" id="IPR035979">
    <property type="entry name" value="RBD_domain_sf"/>
</dbReference>
<dbReference type="GO" id="GO:0005730">
    <property type="term" value="C:nucleolus"/>
    <property type="evidence" value="ECO:0007669"/>
    <property type="project" value="TreeGrafter"/>
</dbReference>
<reference evidence="8" key="1">
    <citation type="submission" date="2023-08" db="EMBL/GenBank/DDBJ databases">
        <title>Draft sequence of the Babesia gibsoni genome.</title>
        <authorList>
            <person name="Yamagishi J.Y."/>
            <person name="Xuan X.X."/>
        </authorList>
    </citation>
    <scope>NUCLEOTIDE SEQUENCE</scope>
    <source>
        <strain evidence="8">Azabu</strain>
    </source>
</reference>
<dbReference type="InterPro" id="IPR034158">
    <property type="entry name" value="SF3B4_RRM1"/>
</dbReference>
<dbReference type="SUPFAM" id="SSF54928">
    <property type="entry name" value="RNA-binding domain, RBD"/>
    <property type="match status" value="1"/>
</dbReference>
<evidence type="ECO:0000256" key="1">
    <source>
        <dbReference type="ARBA" id="ARBA00004123"/>
    </source>
</evidence>
<dbReference type="PANTHER" id="PTHR48030:SF3">
    <property type="entry name" value="SPLICING FACTOR 3B SUBUNIT 4"/>
    <property type="match status" value="1"/>
</dbReference>
<evidence type="ECO:0000313" key="8">
    <source>
        <dbReference type="EMBL" id="KAK1444588.1"/>
    </source>
</evidence>
<dbReference type="EMBL" id="JAVEPI010000001">
    <property type="protein sequence ID" value="KAK1444588.1"/>
    <property type="molecule type" value="Genomic_DNA"/>
</dbReference>
<dbReference type="SMART" id="SM00360">
    <property type="entry name" value="RRM"/>
    <property type="match status" value="2"/>
</dbReference>
<dbReference type="GO" id="GO:0048026">
    <property type="term" value="P:positive regulation of mRNA splicing, via spliceosome"/>
    <property type="evidence" value="ECO:0007669"/>
    <property type="project" value="TreeGrafter"/>
</dbReference>
<dbReference type="CDD" id="cd12334">
    <property type="entry name" value="RRM1_SF3B4"/>
    <property type="match status" value="1"/>
</dbReference>